<dbReference type="InterPro" id="IPR007296">
    <property type="entry name" value="DUF403"/>
</dbReference>
<reference evidence="2 3" key="1">
    <citation type="submission" date="2023-11" db="EMBL/GenBank/DDBJ databases">
        <authorList>
            <person name="Xu M."/>
            <person name="Jiang T."/>
        </authorList>
    </citation>
    <scope>NUCLEOTIDE SEQUENCE [LARGE SCALE GENOMIC DNA]</scope>
    <source>
        <strain evidence="2 3">SD</strain>
    </source>
</reference>
<organism evidence="2 3">
    <name type="scientific">Patulibacter brassicae</name>
    <dbReference type="NCBI Taxonomy" id="1705717"/>
    <lineage>
        <taxon>Bacteria</taxon>
        <taxon>Bacillati</taxon>
        <taxon>Actinomycetota</taxon>
        <taxon>Thermoleophilia</taxon>
        <taxon>Solirubrobacterales</taxon>
        <taxon>Patulibacteraceae</taxon>
        <taxon>Patulibacter</taxon>
    </lineage>
</organism>
<dbReference type="Proteomes" id="UP001277761">
    <property type="component" value="Unassembled WGS sequence"/>
</dbReference>
<dbReference type="PANTHER" id="PTHR34595:SF7">
    <property type="entry name" value="SLL1039 PROTEIN"/>
    <property type="match status" value="1"/>
</dbReference>
<comment type="caution">
    <text evidence="2">The sequence shown here is derived from an EMBL/GenBank/DDBJ whole genome shotgun (WGS) entry which is preliminary data.</text>
</comment>
<accession>A0ABU4VQ35</accession>
<gene>
    <name evidence="2" type="ORF">SK069_14810</name>
</gene>
<evidence type="ECO:0000313" key="2">
    <source>
        <dbReference type="EMBL" id="MDX8152870.1"/>
    </source>
</evidence>
<dbReference type="EMBL" id="JAXAVX010000009">
    <property type="protein sequence ID" value="MDX8152870.1"/>
    <property type="molecule type" value="Genomic_DNA"/>
</dbReference>
<protein>
    <submittedName>
        <fullName evidence="2">Alpha-E domain-containing protein</fullName>
    </submittedName>
</protein>
<dbReference type="Pfam" id="PF04168">
    <property type="entry name" value="Alpha-E"/>
    <property type="match status" value="1"/>
</dbReference>
<name>A0ABU4VQ35_9ACTN</name>
<dbReference type="PANTHER" id="PTHR34595">
    <property type="entry name" value="BLR5612 PROTEIN"/>
    <property type="match status" value="1"/>
</dbReference>
<sequence>MLARIGHELYWLGRYVARAHHTARMLEGVFAADLQGRPDDPVGVNLSWGPAMAIMGAGWDGGPVNADVALQGLMLDADRDASVVACVRRARESARTLRDVVPQDMWEAINTLSLELLSVTPDGLLQDPSQAFRIVRERSTLFLGLMGSTMLRDEASAFLAAGERLEGASVLLRMLRVALPVVSGTAAAVEAGELDGQAGALLRAVGGEQAFRRSPSGPPDTPHVARFLLFERDYPNSVAAHVAGIQGAVERADPDLRSSAPVLRLSRLSADLDFHRRRLEAADRGVLLERAVVLQDELDAVDRDISDRYFSGALRPVAFSVS</sequence>
<proteinExistence type="predicted"/>
<evidence type="ECO:0000259" key="1">
    <source>
        <dbReference type="Pfam" id="PF04168"/>
    </source>
</evidence>
<evidence type="ECO:0000313" key="3">
    <source>
        <dbReference type="Proteomes" id="UP001277761"/>
    </source>
</evidence>
<feature type="domain" description="DUF403" evidence="1">
    <location>
        <begin position="1"/>
        <end position="310"/>
    </location>
</feature>
<dbReference type="RefSeq" id="WP_319955025.1">
    <property type="nucleotide sequence ID" value="NZ_JAXAVX010000009.1"/>
</dbReference>
<keyword evidence="3" id="KW-1185">Reference proteome</keyword>
<dbReference type="InterPro" id="IPR051680">
    <property type="entry name" value="ATP-dep_Glu-Cys_Ligase-2"/>
</dbReference>